<proteinExistence type="predicted"/>
<dbReference type="EMBL" id="VSRR010150175">
    <property type="protein sequence ID" value="MPD06257.1"/>
    <property type="molecule type" value="Genomic_DNA"/>
</dbReference>
<reference evidence="1 2" key="1">
    <citation type="submission" date="2019-05" db="EMBL/GenBank/DDBJ databases">
        <title>Another draft genome of Portunus trituberculatus and its Hox gene families provides insights of decapod evolution.</title>
        <authorList>
            <person name="Jeong J.-H."/>
            <person name="Song I."/>
            <person name="Kim S."/>
            <person name="Choi T."/>
            <person name="Kim D."/>
            <person name="Ryu S."/>
            <person name="Kim W."/>
        </authorList>
    </citation>
    <scope>NUCLEOTIDE SEQUENCE [LARGE SCALE GENOMIC DNA]</scope>
    <source>
        <tissue evidence="1">Muscle</tissue>
    </source>
</reference>
<sequence length="60" mass="7036">MPVIHAKRCVISLITPARWYDCWLSDVRQSERRADTLLQDEGYRIHDLPIASLAQWNQAQ</sequence>
<accession>A0A5B7KHK0</accession>
<dbReference type="AlphaFoldDB" id="A0A5B7KHK0"/>
<name>A0A5B7KHK0_PORTR</name>
<evidence type="ECO:0000313" key="1">
    <source>
        <dbReference type="EMBL" id="MPD06257.1"/>
    </source>
</evidence>
<keyword evidence="2" id="KW-1185">Reference proteome</keyword>
<gene>
    <name evidence="1" type="ORF">E2C01_102060</name>
</gene>
<protein>
    <submittedName>
        <fullName evidence="1">Uncharacterized protein</fullName>
    </submittedName>
</protein>
<evidence type="ECO:0000313" key="2">
    <source>
        <dbReference type="Proteomes" id="UP000324222"/>
    </source>
</evidence>
<comment type="caution">
    <text evidence="1">The sequence shown here is derived from an EMBL/GenBank/DDBJ whole genome shotgun (WGS) entry which is preliminary data.</text>
</comment>
<organism evidence="1 2">
    <name type="scientific">Portunus trituberculatus</name>
    <name type="common">Swimming crab</name>
    <name type="synonym">Neptunus trituberculatus</name>
    <dbReference type="NCBI Taxonomy" id="210409"/>
    <lineage>
        <taxon>Eukaryota</taxon>
        <taxon>Metazoa</taxon>
        <taxon>Ecdysozoa</taxon>
        <taxon>Arthropoda</taxon>
        <taxon>Crustacea</taxon>
        <taxon>Multicrustacea</taxon>
        <taxon>Malacostraca</taxon>
        <taxon>Eumalacostraca</taxon>
        <taxon>Eucarida</taxon>
        <taxon>Decapoda</taxon>
        <taxon>Pleocyemata</taxon>
        <taxon>Brachyura</taxon>
        <taxon>Eubrachyura</taxon>
        <taxon>Portunoidea</taxon>
        <taxon>Portunidae</taxon>
        <taxon>Portuninae</taxon>
        <taxon>Portunus</taxon>
    </lineage>
</organism>
<dbReference type="Proteomes" id="UP000324222">
    <property type="component" value="Unassembled WGS sequence"/>
</dbReference>